<proteinExistence type="predicted"/>
<gene>
    <name evidence="1" type="ORF">LCGC14_1881760</name>
</gene>
<name>A0A0F9IG14_9ZZZZ</name>
<dbReference type="EMBL" id="LAZR01019386">
    <property type="protein sequence ID" value="KKL92730.1"/>
    <property type="molecule type" value="Genomic_DNA"/>
</dbReference>
<dbReference type="AlphaFoldDB" id="A0A0F9IG14"/>
<organism evidence="1">
    <name type="scientific">marine sediment metagenome</name>
    <dbReference type="NCBI Taxonomy" id="412755"/>
    <lineage>
        <taxon>unclassified sequences</taxon>
        <taxon>metagenomes</taxon>
        <taxon>ecological metagenomes</taxon>
    </lineage>
</organism>
<accession>A0A0F9IG14</accession>
<protein>
    <submittedName>
        <fullName evidence="1">Uncharacterized protein</fullName>
    </submittedName>
</protein>
<sequence length="78" mass="9206">MNYKKLIEKYMLDVTVREGTPFVDDTWTGGSDENDYTEKEHAFLVELREKVWNKYCIPTVPCKTGVLNILRYIMKKAK</sequence>
<comment type="caution">
    <text evidence="1">The sequence shown here is derived from an EMBL/GenBank/DDBJ whole genome shotgun (WGS) entry which is preliminary data.</text>
</comment>
<evidence type="ECO:0000313" key="1">
    <source>
        <dbReference type="EMBL" id="KKL92730.1"/>
    </source>
</evidence>
<reference evidence="1" key="1">
    <citation type="journal article" date="2015" name="Nature">
        <title>Complex archaea that bridge the gap between prokaryotes and eukaryotes.</title>
        <authorList>
            <person name="Spang A."/>
            <person name="Saw J.H."/>
            <person name="Jorgensen S.L."/>
            <person name="Zaremba-Niedzwiedzka K."/>
            <person name="Martijn J."/>
            <person name="Lind A.E."/>
            <person name="van Eijk R."/>
            <person name="Schleper C."/>
            <person name="Guy L."/>
            <person name="Ettema T.J."/>
        </authorList>
    </citation>
    <scope>NUCLEOTIDE SEQUENCE</scope>
</reference>